<evidence type="ECO:0000256" key="1">
    <source>
        <dbReference type="SAM" id="MobiDB-lite"/>
    </source>
</evidence>
<dbReference type="GO" id="GO:0003676">
    <property type="term" value="F:nucleic acid binding"/>
    <property type="evidence" value="ECO:0007669"/>
    <property type="project" value="InterPro"/>
</dbReference>
<dbReference type="OrthoDB" id="446925at2759"/>
<dbReference type="InterPro" id="IPR036397">
    <property type="entry name" value="RNaseH_sf"/>
</dbReference>
<evidence type="ECO:0000313" key="3">
    <source>
        <dbReference type="Proteomes" id="UP000765509"/>
    </source>
</evidence>
<keyword evidence="3" id="KW-1185">Reference proteome</keyword>
<proteinExistence type="predicted"/>
<dbReference type="Proteomes" id="UP000765509">
    <property type="component" value="Unassembled WGS sequence"/>
</dbReference>
<dbReference type="AlphaFoldDB" id="A0A9Q3J874"/>
<dbReference type="EMBL" id="AVOT02064689">
    <property type="protein sequence ID" value="MBW0557020.1"/>
    <property type="molecule type" value="Genomic_DNA"/>
</dbReference>
<evidence type="ECO:0000313" key="2">
    <source>
        <dbReference type="EMBL" id="MBW0557020.1"/>
    </source>
</evidence>
<protein>
    <submittedName>
        <fullName evidence="2">Uncharacterized protein</fullName>
    </submittedName>
</protein>
<organism evidence="2 3">
    <name type="scientific">Austropuccinia psidii MF-1</name>
    <dbReference type="NCBI Taxonomy" id="1389203"/>
    <lineage>
        <taxon>Eukaryota</taxon>
        <taxon>Fungi</taxon>
        <taxon>Dikarya</taxon>
        <taxon>Basidiomycota</taxon>
        <taxon>Pucciniomycotina</taxon>
        <taxon>Pucciniomycetes</taxon>
        <taxon>Pucciniales</taxon>
        <taxon>Sphaerophragmiaceae</taxon>
        <taxon>Austropuccinia</taxon>
    </lineage>
</organism>
<accession>A0A9Q3J874</accession>
<reference evidence="2" key="1">
    <citation type="submission" date="2021-03" db="EMBL/GenBank/DDBJ databases">
        <title>Draft genome sequence of rust myrtle Austropuccinia psidii MF-1, a brazilian biotype.</title>
        <authorList>
            <person name="Quecine M.C."/>
            <person name="Pachon D.M.R."/>
            <person name="Bonatelli M.L."/>
            <person name="Correr F.H."/>
            <person name="Franceschini L.M."/>
            <person name="Leite T.F."/>
            <person name="Margarido G.R.A."/>
            <person name="Almeida C.A."/>
            <person name="Ferrarezi J.A."/>
            <person name="Labate C.A."/>
        </authorList>
    </citation>
    <scope>NUCLEOTIDE SEQUENCE</scope>
    <source>
        <strain evidence="2">MF-1</strain>
    </source>
</reference>
<feature type="compositionally biased region" description="Basic and acidic residues" evidence="1">
    <location>
        <begin position="86"/>
        <end position="103"/>
    </location>
</feature>
<feature type="region of interest" description="Disordered" evidence="1">
    <location>
        <begin position="86"/>
        <end position="115"/>
    </location>
</feature>
<name>A0A9Q3J874_9BASI</name>
<gene>
    <name evidence="2" type="ORF">O181_096735</name>
</gene>
<sequence length="115" mass="12974">MVERGHKKLKDELVKMCGESGGKWKEYVPLVTLADRISTERTIGFSPFEPQFGQLPVLLIDIETKTFVAVEWHKISTTEELLEARAKQSEGKEEMRGEASEKLKKNKGGLNEILG</sequence>
<dbReference type="Gene3D" id="3.30.420.10">
    <property type="entry name" value="Ribonuclease H-like superfamily/Ribonuclease H"/>
    <property type="match status" value="1"/>
</dbReference>
<comment type="caution">
    <text evidence="2">The sequence shown here is derived from an EMBL/GenBank/DDBJ whole genome shotgun (WGS) entry which is preliminary data.</text>
</comment>